<evidence type="ECO:0000256" key="1">
    <source>
        <dbReference type="ARBA" id="ARBA00004141"/>
    </source>
</evidence>
<evidence type="ECO:0000256" key="5">
    <source>
        <dbReference type="ARBA" id="ARBA00022989"/>
    </source>
</evidence>
<feature type="transmembrane region" description="Helical" evidence="7">
    <location>
        <begin position="151"/>
        <end position="169"/>
    </location>
</feature>
<evidence type="ECO:0000313" key="9">
    <source>
        <dbReference type="EMBL" id="GGH66482.1"/>
    </source>
</evidence>
<accession>A0A917IYL0</accession>
<keyword evidence="6 7" id="KW-0472">Membrane</keyword>
<evidence type="ECO:0000256" key="2">
    <source>
        <dbReference type="ARBA" id="ARBA00009045"/>
    </source>
</evidence>
<keyword evidence="5 7" id="KW-1133">Transmembrane helix</keyword>
<dbReference type="AlphaFoldDB" id="A0A917IYL0"/>
<keyword evidence="3 7" id="KW-0812">Transmembrane</keyword>
<dbReference type="Pfam" id="PF01694">
    <property type="entry name" value="Rhomboid"/>
    <property type="match status" value="1"/>
</dbReference>
<comment type="caution">
    <text evidence="9">The sequence shown here is derived from an EMBL/GenBank/DDBJ whole genome shotgun (WGS) entry which is preliminary data.</text>
</comment>
<dbReference type="Gene3D" id="1.20.1540.10">
    <property type="entry name" value="Rhomboid-like"/>
    <property type="match status" value="1"/>
</dbReference>
<dbReference type="Proteomes" id="UP000600171">
    <property type="component" value="Unassembled WGS sequence"/>
</dbReference>
<keyword evidence="9" id="KW-0645">Protease</keyword>
<dbReference type="PANTHER" id="PTHR43731:SF14">
    <property type="entry name" value="PRESENILIN-ASSOCIATED RHOMBOID-LIKE PROTEIN, MITOCHONDRIAL"/>
    <property type="match status" value="1"/>
</dbReference>
<dbReference type="GO" id="GO:0004252">
    <property type="term" value="F:serine-type endopeptidase activity"/>
    <property type="evidence" value="ECO:0007669"/>
    <property type="project" value="InterPro"/>
</dbReference>
<evidence type="ECO:0000256" key="7">
    <source>
        <dbReference type="SAM" id="Phobius"/>
    </source>
</evidence>
<feature type="transmembrane region" description="Helical" evidence="7">
    <location>
        <begin position="118"/>
        <end position="139"/>
    </location>
</feature>
<name>A0A917IYL0_9MICC</name>
<evidence type="ECO:0000259" key="8">
    <source>
        <dbReference type="Pfam" id="PF01694"/>
    </source>
</evidence>
<gene>
    <name evidence="9" type="ORF">GCM10007359_20690</name>
</gene>
<protein>
    <submittedName>
        <fullName evidence="9">Rhomboid family intramembrane serine protease</fullName>
    </submittedName>
</protein>
<dbReference type="PANTHER" id="PTHR43731">
    <property type="entry name" value="RHOMBOID PROTEASE"/>
    <property type="match status" value="1"/>
</dbReference>
<sequence length="254" mass="28581">MTSQHTDQPQFQTCPRHPDQIAYTRCGRCGRPTCTQCQVPLEVGMMCVDCRDEHIRNAPKIKYAKTAPTMTYALIGINVVAYILQWLIPNYWMLRTFLFNPLYVQITGEWWRVLTSGFIHAQANPTHLLLNMFSLWIFGKAIEPMLGKWRYLLVYLLSILGGSAGVWFFGELMGGLNTNTVGASGGIFGLFGAFFVLTKLRGGESRPITILIVINFVYGFLFPGISWQAHLGGLVIGALVTWILQRVDGATRRQ</sequence>
<organism evidence="9 10">
    <name type="scientific">Rothia aerolata</name>
    <dbReference type="NCBI Taxonomy" id="1812262"/>
    <lineage>
        <taxon>Bacteria</taxon>
        <taxon>Bacillati</taxon>
        <taxon>Actinomycetota</taxon>
        <taxon>Actinomycetes</taxon>
        <taxon>Micrococcales</taxon>
        <taxon>Micrococcaceae</taxon>
        <taxon>Rothia</taxon>
    </lineage>
</organism>
<evidence type="ECO:0000256" key="3">
    <source>
        <dbReference type="ARBA" id="ARBA00022692"/>
    </source>
</evidence>
<comment type="subcellular location">
    <subcellularLocation>
        <location evidence="1">Membrane</location>
        <topology evidence="1">Multi-pass membrane protein</topology>
    </subcellularLocation>
</comment>
<reference evidence="9 10" key="1">
    <citation type="journal article" date="2014" name="Int. J. Syst. Evol. Microbiol.">
        <title>Complete genome sequence of Corynebacterium casei LMG S-19264T (=DSM 44701T), isolated from a smear-ripened cheese.</title>
        <authorList>
            <consortium name="US DOE Joint Genome Institute (JGI-PGF)"/>
            <person name="Walter F."/>
            <person name="Albersmeier A."/>
            <person name="Kalinowski J."/>
            <person name="Ruckert C."/>
        </authorList>
    </citation>
    <scope>NUCLEOTIDE SEQUENCE [LARGE SCALE GENOMIC DNA]</scope>
    <source>
        <strain evidence="9 10">CCM 8669</strain>
    </source>
</reference>
<proteinExistence type="inferred from homology"/>
<keyword evidence="10" id="KW-1185">Reference proteome</keyword>
<dbReference type="GO" id="GO:0006508">
    <property type="term" value="P:proteolysis"/>
    <property type="evidence" value="ECO:0007669"/>
    <property type="project" value="UniProtKB-KW"/>
</dbReference>
<evidence type="ECO:0000256" key="6">
    <source>
        <dbReference type="ARBA" id="ARBA00023136"/>
    </source>
</evidence>
<comment type="similarity">
    <text evidence="2">Belongs to the peptidase S54 family.</text>
</comment>
<feature type="transmembrane region" description="Helical" evidence="7">
    <location>
        <begin position="205"/>
        <end position="221"/>
    </location>
</feature>
<dbReference type="EMBL" id="BMDC01000004">
    <property type="protein sequence ID" value="GGH66482.1"/>
    <property type="molecule type" value="Genomic_DNA"/>
</dbReference>
<dbReference type="InterPro" id="IPR035952">
    <property type="entry name" value="Rhomboid-like_sf"/>
</dbReference>
<feature type="domain" description="Peptidase S54 rhomboid" evidence="8">
    <location>
        <begin position="108"/>
        <end position="245"/>
    </location>
</feature>
<dbReference type="InterPro" id="IPR022764">
    <property type="entry name" value="Peptidase_S54_rhomboid_dom"/>
</dbReference>
<dbReference type="InterPro" id="IPR050925">
    <property type="entry name" value="Rhomboid_protease_S54"/>
</dbReference>
<evidence type="ECO:0000256" key="4">
    <source>
        <dbReference type="ARBA" id="ARBA00022801"/>
    </source>
</evidence>
<dbReference type="SUPFAM" id="SSF144091">
    <property type="entry name" value="Rhomboid-like"/>
    <property type="match status" value="1"/>
</dbReference>
<feature type="transmembrane region" description="Helical" evidence="7">
    <location>
        <begin position="70"/>
        <end position="88"/>
    </location>
</feature>
<evidence type="ECO:0000313" key="10">
    <source>
        <dbReference type="Proteomes" id="UP000600171"/>
    </source>
</evidence>
<dbReference type="GO" id="GO:0016020">
    <property type="term" value="C:membrane"/>
    <property type="evidence" value="ECO:0007669"/>
    <property type="project" value="UniProtKB-SubCell"/>
</dbReference>
<feature type="transmembrane region" description="Helical" evidence="7">
    <location>
        <begin position="181"/>
        <end position="198"/>
    </location>
</feature>
<keyword evidence="4" id="KW-0378">Hydrolase</keyword>